<keyword evidence="2" id="KW-1185">Reference proteome</keyword>
<evidence type="ECO:0000313" key="2">
    <source>
        <dbReference type="Proteomes" id="UP001164250"/>
    </source>
</evidence>
<dbReference type="EMBL" id="CM047901">
    <property type="protein sequence ID" value="KAJ0096594.1"/>
    <property type="molecule type" value="Genomic_DNA"/>
</dbReference>
<reference evidence="2" key="1">
    <citation type="journal article" date="2023" name="G3 (Bethesda)">
        <title>Genome assembly and association tests identify interacting loci associated with vigor, precocity, and sex in interspecific pistachio rootstocks.</title>
        <authorList>
            <person name="Palmer W."/>
            <person name="Jacygrad E."/>
            <person name="Sagayaradj S."/>
            <person name="Cavanaugh K."/>
            <person name="Han R."/>
            <person name="Bertier L."/>
            <person name="Beede B."/>
            <person name="Kafkas S."/>
            <person name="Golino D."/>
            <person name="Preece J."/>
            <person name="Michelmore R."/>
        </authorList>
    </citation>
    <scope>NUCLEOTIDE SEQUENCE [LARGE SCALE GENOMIC DNA]</scope>
</reference>
<name>A0ACC1BCC2_9ROSI</name>
<gene>
    <name evidence="1" type="ORF">Patl1_28529</name>
</gene>
<accession>A0ACC1BCC2</accession>
<protein>
    <submittedName>
        <fullName evidence="1">Uncharacterized protein</fullName>
    </submittedName>
</protein>
<organism evidence="1 2">
    <name type="scientific">Pistacia atlantica</name>
    <dbReference type="NCBI Taxonomy" id="434234"/>
    <lineage>
        <taxon>Eukaryota</taxon>
        <taxon>Viridiplantae</taxon>
        <taxon>Streptophyta</taxon>
        <taxon>Embryophyta</taxon>
        <taxon>Tracheophyta</taxon>
        <taxon>Spermatophyta</taxon>
        <taxon>Magnoliopsida</taxon>
        <taxon>eudicotyledons</taxon>
        <taxon>Gunneridae</taxon>
        <taxon>Pentapetalae</taxon>
        <taxon>rosids</taxon>
        <taxon>malvids</taxon>
        <taxon>Sapindales</taxon>
        <taxon>Anacardiaceae</taxon>
        <taxon>Pistacia</taxon>
    </lineage>
</organism>
<comment type="caution">
    <text evidence="1">The sequence shown here is derived from an EMBL/GenBank/DDBJ whole genome shotgun (WGS) entry which is preliminary data.</text>
</comment>
<evidence type="ECO:0000313" key="1">
    <source>
        <dbReference type="EMBL" id="KAJ0096594.1"/>
    </source>
</evidence>
<proteinExistence type="predicted"/>
<sequence>MADSDLSSSASSLLCFEDGEPCVTQQTQHFDMTDLYNSGFVLEDDDEEFIQQLVQKEPIFGPKNGVFSDDASSKDQAWLKSSRLDAIRWMFNRRARFGFQFHTAYLSVDYFDRFLSKRSIDEGKRWAIRLLSVACLSLAAKMEECKVPSLSEFVVEDFDFENKAIQRMELLVLSTLEWKMGSITPFKFLGYFISKFSGEGRPKELVCKAVELIVTITREINLMDYRPSMIAAAAVLAASDAHMTRQAVELKMNVVSSCDSLEIEHIHTCYSIMHELEMGKLKTPSRDLSSPSTIGIFEVSAFTFGAGTKRRLTYTDQAQNSSSKKNCRQ</sequence>
<dbReference type="Proteomes" id="UP001164250">
    <property type="component" value="Chromosome 5"/>
</dbReference>